<dbReference type="EMBL" id="BGPR01085285">
    <property type="protein sequence ID" value="GBL98805.1"/>
    <property type="molecule type" value="Genomic_DNA"/>
</dbReference>
<dbReference type="AlphaFoldDB" id="A0A4Y2C4V4"/>
<protein>
    <submittedName>
        <fullName evidence="2">Uncharacterized protein</fullName>
    </submittedName>
</protein>
<dbReference type="EMBL" id="BGPR01085281">
    <property type="protein sequence ID" value="GBL98786.1"/>
    <property type="molecule type" value="Genomic_DNA"/>
</dbReference>
<name>A0A4Y2C4V4_ARAVE</name>
<gene>
    <name evidence="2" type="ORF">AVEN_109169_1</name>
    <name evidence="3" type="ORF">AVEN_138151_1</name>
    <name evidence="4" type="ORF">AVEN_202787_1</name>
    <name evidence="1" type="ORF">AVEN_33604_1</name>
</gene>
<dbReference type="Proteomes" id="UP000499080">
    <property type="component" value="Unassembled WGS sequence"/>
</dbReference>
<dbReference type="EMBL" id="BGPR01085290">
    <property type="protein sequence ID" value="GBL98823.1"/>
    <property type="molecule type" value="Genomic_DNA"/>
</dbReference>
<reference evidence="2 5" key="1">
    <citation type="journal article" date="2019" name="Sci. Rep.">
        <title>Orb-weaving spider Araneus ventricosus genome elucidates the spidroin gene catalogue.</title>
        <authorList>
            <person name="Kono N."/>
            <person name="Nakamura H."/>
            <person name="Ohtoshi R."/>
            <person name="Moran D.A.P."/>
            <person name="Shinohara A."/>
            <person name="Yoshida Y."/>
            <person name="Fujiwara M."/>
            <person name="Mori M."/>
            <person name="Tomita M."/>
            <person name="Arakawa K."/>
        </authorList>
    </citation>
    <scope>NUCLEOTIDE SEQUENCE [LARGE SCALE GENOMIC DNA]</scope>
</reference>
<sequence length="148" mass="16864">MAAKGTETRIATGDADTYIEIWVREINFSSQGKDVDIVVLLFALALPKSNIYFIKPGKEKVEAKLFFQETFRKNFLLPKPCQKKACSMHSVDASLHQILVEKAKHYSYFVQRSTKPDKHIADIFYNPSSTPDDILEAGEKMFLVQSRC</sequence>
<evidence type="ECO:0000313" key="3">
    <source>
        <dbReference type="EMBL" id="GBL98813.1"/>
    </source>
</evidence>
<evidence type="ECO:0000313" key="4">
    <source>
        <dbReference type="EMBL" id="GBL98823.1"/>
    </source>
</evidence>
<evidence type="ECO:0000313" key="5">
    <source>
        <dbReference type="Proteomes" id="UP000499080"/>
    </source>
</evidence>
<dbReference type="EMBL" id="BGPR01085287">
    <property type="protein sequence ID" value="GBL98813.1"/>
    <property type="molecule type" value="Genomic_DNA"/>
</dbReference>
<evidence type="ECO:0000313" key="1">
    <source>
        <dbReference type="EMBL" id="GBL98786.1"/>
    </source>
</evidence>
<comment type="caution">
    <text evidence="2">The sequence shown here is derived from an EMBL/GenBank/DDBJ whole genome shotgun (WGS) entry which is preliminary data.</text>
</comment>
<keyword evidence="5" id="KW-1185">Reference proteome</keyword>
<organism evidence="2 5">
    <name type="scientific">Araneus ventricosus</name>
    <name type="common">Orbweaver spider</name>
    <name type="synonym">Epeira ventricosa</name>
    <dbReference type="NCBI Taxonomy" id="182803"/>
    <lineage>
        <taxon>Eukaryota</taxon>
        <taxon>Metazoa</taxon>
        <taxon>Ecdysozoa</taxon>
        <taxon>Arthropoda</taxon>
        <taxon>Chelicerata</taxon>
        <taxon>Arachnida</taxon>
        <taxon>Araneae</taxon>
        <taxon>Araneomorphae</taxon>
        <taxon>Entelegynae</taxon>
        <taxon>Araneoidea</taxon>
        <taxon>Araneidae</taxon>
        <taxon>Araneus</taxon>
    </lineage>
</organism>
<accession>A0A4Y2C4V4</accession>
<evidence type="ECO:0000313" key="2">
    <source>
        <dbReference type="EMBL" id="GBL98805.1"/>
    </source>
</evidence>
<proteinExistence type="predicted"/>